<evidence type="ECO:0000256" key="2">
    <source>
        <dbReference type="SAM" id="SignalP"/>
    </source>
</evidence>
<evidence type="ECO:0000313" key="3">
    <source>
        <dbReference type="EMBL" id="MDY7225453.1"/>
    </source>
</evidence>
<organism evidence="3 4">
    <name type="scientific">Hyalangium rubrum</name>
    <dbReference type="NCBI Taxonomy" id="3103134"/>
    <lineage>
        <taxon>Bacteria</taxon>
        <taxon>Pseudomonadati</taxon>
        <taxon>Myxococcota</taxon>
        <taxon>Myxococcia</taxon>
        <taxon>Myxococcales</taxon>
        <taxon>Cystobacterineae</taxon>
        <taxon>Archangiaceae</taxon>
        <taxon>Hyalangium</taxon>
    </lineage>
</organism>
<keyword evidence="2" id="KW-0732">Signal</keyword>
<evidence type="ECO:0008006" key="5">
    <source>
        <dbReference type="Google" id="ProtNLM"/>
    </source>
</evidence>
<gene>
    <name evidence="3" type="ORF">SYV04_03630</name>
</gene>
<feature type="region of interest" description="Disordered" evidence="1">
    <location>
        <begin position="22"/>
        <end position="67"/>
    </location>
</feature>
<comment type="caution">
    <text evidence="3">The sequence shown here is derived from an EMBL/GenBank/DDBJ whole genome shotgun (WGS) entry which is preliminary data.</text>
</comment>
<protein>
    <recommendedName>
        <fullName evidence="5">Lipoprotein</fullName>
    </recommendedName>
</protein>
<feature type="signal peptide" evidence="2">
    <location>
        <begin position="1"/>
        <end position="19"/>
    </location>
</feature>
<accession>A0ABU5GW88</accession>
<evidence type="ECO:0000256" key="1">
    <source>
        <dbReference type="SAM" id="MobiDB-lite"/>
    </source>
</evidence>
<dbReference type="PROSITE" id="PS51257">
    <property type="entry name" value="PROKAR_LIPOPROTEIN"/>
    <property type="match status" value="1"/>
</dbReference>
<feature type="compositionally biased region" description="Basic and acidic residues" evidence="1">
    <location>
        <begin position="27"/>
        <end position="36"/>
    </location>
</feature>
<reference evidence="3 4" key="1">
    <citation type="submission" date="2023-12" db="EMBL/GenBank/DDBJ databases">
        <title>the genome sequence of Hyalangium sp. s54d21.</title>
        <authorList>
            <person name="Zhang X."/>
        </authorList>
    </citation>
    <scope>NUCLEOTIDE SEQUENCE [LARGE SCALE GENOMIC DNA]</scope>
    <source>
        <strain evidence="4">s54d21</strain>
    </source>
</reference>
<evidence type="ECO:0000313" key="4">
    <source>
        <dbReference type="Proteomes" id="UP001291309"/>
    </source>
</evidence>
<dbReference type="EMBL" id="JAXIVS010000001">
    <property type="protein sequence ID" value="MDY7225453.1"/>
    <property type="molecule type" value="Genomic_DNA"/>
</dbReference>
<name>A0ABU5GW88_9BACT</name>
<sequence length="67" mass="7428">MRRARMKARWLWLLVPLMAASCSDDPEPPKEEEEKPGLSACLDQPNALARPPSGQLPCELLPPGFSK</sequence>
<dbReference type="RefSeq" id="WP_321544163.1">
    <property type="nucleotide sequence ID" value="NZ_JAXIVS010000001.1"/>
</dbReference>
<proteinExistence type="predicted"/>
<feature type="chain" id="PRO_5045844158" description="Lipoprotein" evidence="2">
    <location>
        <begin position="20"/>
        <end position="67"/>
    </location>
</feature>
<keyword evidence="4" id="KW-1185">Reference proteome</keyword>
<dbReference type="Proteomes" id="UP001291309">
    <property type="component" value="Unassembled WGS sequence"/>
</dbReference>